<gene>
    <name evidence="2" type="ORF">AQUCO_00800080v1</name>
</gene>
<protein>
    <submittedName>
        <fullName evidence="2">Uncharacterized protein</fullName>
    </submittedName>
</protein>
<reference evidence="2 3" key="1">
    <citation type="submission" date="2017-09" db="EMBL/GenBank/DDBJ databases">
        <title>WGS assembly of Aquilegia coerulea Goldsmith.</title>
        <authorList>
            <person name="Hodges S."/>
            <person name="Kramer E."/>
            <person name="Nordborg M."/>
            <person name="Tomkins J."/>
            <person name="Borevitz J."/>
            <person name="Derieg N."/>
            <person name="Yan J."/>
            <person name="Mihaltcheva S."/>
            <person name="Hayes R.D."/>
            <person name="Rokhsar D."/>
        </authorList>
    </citation>
    <scope>NUCLEOTIDE SEQUENCE [LARGE SCALE GENOMIC DNA]</scope>
    <source>
        <strain evidence="3">cv. Goldsmith</strain>
    </source>
</reference>
<dbReference type="AlphaFoldDB" id="A0A2G5EH41"/>
<dbReference type="InParanoid" id="A0A2G5EH41"/>
<name>A0A2G5EH41_AQUCA</name>
<feature type="chain" id="PRO_5013915539" evidence="1">
    <location>
        <begin position="24"/>
        <end position="93"/>
    </location>
</feature>
<evidence type="ECO:0000256" key="1">
    <source>
        <dbReference type="SAM" id="SignalP"/>
    </source>
</evidence>
<keyword evidence="3" id="KW-1185">Reference proteome</keyword>
<dbReference type="EMBL" id="KZ305025">
    <property type="protein sequence ID" value="PIA55086.1"/>
    <property type="molecule type" value="Genomic_DNA"/>
</dbReference>
<evidence type="ECO:0000313" key="2">
    <source>
        <dbReference type="EMBL" id="PIA55086.1"/>
    </source>
</evidence>
<keyword evidence="1" id="KW-0732">Signal</keyword>
<feature type="signal peptide" evidence="1">
    <location>
        <begin position="1"/>
        <end position="23"/>
    </location>
</feature>
<organism evidence="2 3">
    <name type="scientific">Aquilegia coerulea</name>
    <name type="common">Rocky mountain columbine</name>
    <dbReference type="NCBI Taxonomy" id="218851"/>
    <lineage>
        <taxon>Eukaryota</taxon>
        <taxon>Viridiplantae</taxon>
        <taxon>Streptophyta</taxon>
        <taxon>Embryophyta</taxon>
        <taxon>Tracheophyta</taxon>
        <taxon>Spermatophyta</taxon>
        <taxon>Magnoliopsida</taxon>
        <taxon>Ranunculales</taxon>
        <taxon>Ranunculaceae</taxon>
        <taxon>Thalictroideae</taxon>
        <taxon>Aquilegia</taxon>
    </lineage>
</organism>
<evidence type="ECO:0000313" key="3">
    <source>
        <dbReference type="Proteomes" id="UP000230069"/>
    </source>
</evidence>
<proteinExistence type="predicted"/>
<accession>A0A2G5EH41</accession>
<dbReference type="Proteomes" id="UP000230069">
    <property type="component" value="Unassembled WGS sequence"/>
</dbReference>
<sequence>MKVNLIGIEVSFFIMFWIVELNCKDWCSSIKVHGSKKWSRHHLTQWSTNTSTLQPLQGRLDIKFTYNVNYDVVRETKKVIVMASITIEGTSPR</sequence>